<keyword evidence="3" id="KW-1185">Reference proteome</keyword>
<proteinExistence type="predicted"/>
<dbReference type="EMBL" id="QKWP01001986">
    <property type="protein sequence ID" value="RIB05414.1"/>
    <property type="molecule type" value="Genomic_DNA"/>
</dbReference>
<dbReference type="Proteomes" id="UP000266673">
    <property type="component" value="Unassembled WGS sequence"/>
</dbReference>
<comment type="caution">
    <text evidence="2">The sequence shown here is derived from an EMBL/GenBank/DDBJ whole genome shotgun (WGS) entry which is preliminary data.</text>
</comment>
<dbReference type="AlphaFoldDB" id="A0A397U5B9"/>
<accession>A0A397U5B9</accession>
<gene>
    <name evidence="2" type="ORF">C2G38_2148558</name>
</gene>
<reference evidence="2 3" key="1">
    <citation type="submission" date="2018-06" db="EMBL/GenBank/DDBJ databases">
        <title>Comparative genomics reveals the genomic features of Rhizophagus irregularis, R. cerebriforme, R. diaphanum and Gigaspora rosea, and their symbiotic lifestyle signature.</title>
        <authorList>
            <person name="Morin E."/>
            <person name="San Clemente H."/>
            <person name="Chen E.C.H."/>
            <person name="De La Providencia I."/>
            <person name="Hainaut M."/>
            <person name="Kuo A."/>
            <person name="Kohler A."/>
            <person name="Murat C."/>
            <person name="Tang N."/>
            <person name="Roy S."/>
            <person name="Loubradou J."/>
            <person name="Henrissat B."/>
            <person name="Grigoriev I.V."/>
            <person name="Corradi N."/>
            <person name="Roux C."/>
            <person name="Martin F.M."/>
        </authorList>
    </citation>
    <scope>NUCLEOTIDE SEQUENCE [LARGE SCALE GENOMIC DNA]</scope>
    <source>
        <strain evidence="2 3">DAOM 194757</strain>
    </source>
</reference>
<protein>
    <submittedName>
        <fullName evidence="2">Uncharacterized protein</fullName>
    </submittedName>
</protein>
<feature type="region of interest" description="Disordered" evidence="1">
    <location>
        <begin position="99"/>
        <end position="124"/>
    </location>
</feature>
<evidence type="ECO:0000256" key="1">
    <source>
        <dbReference type="SAM" id="MobiDB-lite"/>
    </source>
</evidence>
<name>A0A397U5B9_9GLOM</name>
<dbReference type="OrthoDB" id="10528626at2759"/>
<sequence length="124" mass="14181">MTSLVVIISVKNSHLCSSGLAKYKISKEITQTIKFKYFFPANQLSQTFATGDLVFISAGPSNNTKKYHTTIEDYIEDDNESDNKKGIDLIYDEDLQDFEEQEELQPRKRRKPLKKATKGKQKAT</sequence>
<organism evidence="2 3">
    <name type="scientific">Gigaspora rosea</name>
    <dbReference type="NCBI Taxonomy" id="44941"/>
    <lineage>
        <taxon>Eukaryota</taxon>
        <taxon>Fungi</taxon>
        <taxon>Fungi incertae sedis</taxon>
        <taxon>Mucoromycota</taxon>
        <taxon>Glomeromycotina</taxon>
        <taxon>Glomeromycetes</taxon>
        <taxon>Diversisporales</taxon>
        <taxon>Gigasporaceae</taxon>
        <taxon>Gigaspora</taxon>
    </lineage>
</organism>
<evidence type="ECO:0000313" key="3">
    <source>
        <dbReference type="Proteomes" id="UP000266673"/>
    </source>
</evidence>
<feature type="compositionally biased region" description="Basic residues" evidence="1">
    <location>
        <begin position="107"/>
        <end position="124"/>
    </location>
</feature>
<evidence type="ECO:0000313" key="2">
    <source>
        <dbReference type="EMBL" id="RIB05414.1"/>
    </source>
</evidence>